<sequence length="167" mass="18316">MMLSLAVFSTVSGIRPGKREREAKVLALVQNSNSQECSCAAGLTLSAVILLALPLQALASTCYFCENTPHVGAVKPTYDCGKKCHKKNYNTHFSNYHCWMDGRNPTCFKNCCKRGGKQFVVCVHNYLADIVIQLIENSRCPSNRELHQEAAVACSCASPTNILDIVT</sequence>
<keyword evidence="2" id="KW-1185">Reference proteome</keyword>
<dbReference type="VEuPathDB" id="FungiDB:MCYG_02644"/>
<dbReference type="AlphaFoldDB" id="C5FGE0"/>
<proteinExistence type="predicted"/>
<dbReference type="Proteomes" id="UP000002035">
    <property type="component" value="Unassembled WGS sequence"/>
</dbReference>
<dbReference type="HOGENOM" id="CLU_1594141_0_0_1"/>
<reference evidence="2" key="1">
    <citation type="journal article" date="2012" name="MBio">
        <title>Comparative genome analysis of Trichophyton rubrum and related dermatophytes reveals candidate genes involved in infection.</title>
        <authorList>
            <person name="Martinez D.A."/>
            <person name="Oliver B.G."/>
            <person name="Graeser Y."/>
            <person name="Goldberg J.M."/>
            <person name="Li W."/>
            <person name="Martinez-Rossi N.M."/>
            <person name="Monod M."/>
            <person name="Shelest E."/>
            <person name="Barton R.C."/>
            <person name="Birch E."/>
            <person name="Brakhage A.A."/>
            <person name="Chen Z."/>
            <person name="Gurr S.J."/>
            <person name="Heiman D."/>
            <person name="Heitman J."/>
            <person name="Kosti I."/>
            <person name="Rossi A."/>
            <person name="Saif S."/>
            <person name="Samalova M."/>
            <person name="Saunders C.W."/>
            <person name="Shea T."/>
            <person name="Summerbell R.C."/>
            <person name="Xu J."/>
            <person name="Young S."/>
            <person name="Zeng Q."/>
            <person name="Birren B.W."/>
            <person name="Cuomo C.A."/>
            <person name="White T.C."/>
        </authorList>
    </citation>
    <scope>NUCLEOTIDE SEQUENCE [LARGE SCALE GENOMIC DNA]</scope>
    <source>
        <strain evidence="2">ATCC MYA-4605 / CBS 113480</strain>
    </source>
</reference>
<dbReference type="eggNOG" id="ENOG502T5ED">
    <property type="taxonomic scope" value="Eukaryota"/>
</dbReference>
<evidence type="ECO:0000313" key="1">
    <source>
        <dbReference type="EMBL" id="EEQ29825.1"/>
    </source>
</evidence>
<accession>C5FGE0</accession>
<dbReference type="GeneID" id="9222840"/>
<dbReference type="OrthoDB" id="4523240at2759"/>
<dbReference type="EMBL" id="DS995702">
    <property type="protein sequence ID" value="EEQ29825.1"/>
    <property type="molecule type" value="Genomic_DNA"/>
</dbReference>
<name>C5FGE0_ARTOC</name>
<dbReference type="RefSeq" id="XP_002849710.1">
    <property type="nucleotide sequence ID" value="XM_002849664.1"/>
</dbReference>
<evidence type="ECO:0000313" key="2">
    <source>
        <dbReference type="Proteomes" id="UP000002035"/>
    </source>
</evidence>
<gene>
    <name evidence="1" type="ORF">MCYG_02644</name>
</gene>
<organism evidence="1 2">
    <name type="scientific">Arthroderma otae (strain ATCC MYA-4605 / CBS 113480)</name>
    <name type="common">Microsporum canis</name>
    <dbReference type="NCBI Taxonomy" id="554155"/>
    <lineage>
        <taxon>Eukaryota</taxon>
        <taxon>Fungi</taxon>
        <taxon>Dikarya</taxon>
        <taxon>Ascomycota</taxon>
        <taxon>Pezizomycotina</taxon>
        <taxon>Eurotiomycetes</taxon>
        <taxon>Eurotiomycetidae</taxon>
        <taxon>Onygenales</taxon>
        <taxon>Arthrodermataceae</taxon>
        <taxon>Microsporum</taxon>
    </lineage>
</organism>
<protein>
    <submittedName>
        <fullName evidence="1">Uncharacterized protein</fullName>
    </submittedName>
</protein>